<organism evidence="5 6">
    <name type="scientific">Plasmopara halstedii</name>
    <name type="common">Downy mildew of sunflower</name>
    <dbReference type="NCBI Taxonomy" id="4781"/>
    <lineage>
        <taxon>Eukaryota</taxon>
        <taxon>Sar</taxon>
        <taxon>Stramenopiles</taxon>
        <taxon>Oomycota</taxon>
        <taxon>Peronosporomycetes</taxon>
        <taxon>Peronosporales</taxon>
        <taxon>Peronosporaceae</taxon>
        <taxon>Plasmopara</taxon>
    </lineage>
</organism>
<dbReference type="PROSITE" id="PS50297">
    <property type="entry name" value="ANK_REP_REGION"/>
    <property type="match status" value="4"/>
</dbReference>
<feature type="domain" description="TIR" evidence="4">
    <location>
        <begin position="970"/>
        <end position="1092"/>
    </location>
</feature>
<dbReference type="OMA" id="ISYSHAH"/>
<feature type="repeat" description="ANK" evidence="1">
    <location>
        <begin position="627"/>
        <end position="659"/>
    </location>
</feature>
<feature type="transmembrane region" description="Helical" evidence="3">
    <location>
        <begin position="379"/>
        <end position="399"/>
    </location>
</feature>
<evidence type="ECO:0000256" key="2">
    <source>
        <dbReference type="SAM" id="MobiDB-lite"/>
    </source>
</evidence>
<dbReference type="STRING" id="4781.A0A0P1AZ90"/>
<accession>A0A0P1AZ90</accession>
<dbReference type="RefSeq" id="XP_024583368.1">
    <property type="nucleotide sequence ID" value="XM_024717918.1"/>
</dbReference>
<proteinExistence type="predicted"/>
<keyword evidence="1" id="KW-0040">ANK repeat</keyword>
<feature type="region of interest" description="Disordered" evidence="2">
    <location>
        <begin position="1517"/>
        <end position="1578"/>
    </location>
</feature>
<evidence type="ECO:0000259" key="4">
    <source>
        <dbReference type="PROSITE" id="PS50104"/>
    </source>
</evidence>
<evidence type="ECO:0000256" key="3">
    <source>
        <dbReference type="SAM" id="Phobius"/>
    </source>
</evidence>
<dbReference type="InterPro" id="IPR052391">
    <property type="entry name" value="E3_Ligase-Neurotoxin"/>
</dbReference>
<name>A0A0P1AZ90_PLAHL</name>
<dbReference type="Proteomes" id="UP000054928">
    <property type="component" value="Unassembled WGS sequence"/>
</dbReference>
<evidence type="ECO:0000313" key="5">
    <source>
        <dbReference type="EMBL" id="CEG46999.1"/>
    </source>
</evidence>
<evidence type="ECO:0000313" key="6">
    <source>
        <dbReference type="Proteomes" id="UP000054928"/>
    </source>
</evidence>
<dbReference type="PRINTS" id="PR01415">
    <property type="entry name" value="ANKYRIN"/>
</dbReference>
<feature type="repeat" description="ANK" evidence="1">
    <location>
        <begin position="726"/>
        <end position="758"/>
    </location>
</feature>
<feature type="compositionally biased region" description="Low complexity" evidence="2">
    <location>
        <begin position="81"/>
        <end position="90"/>
    </location>
</feature>
<keyword evidence="3" id="KW-1133">Transmembrane helix</keyword>
<evidence type="ECO:0000256" key="1">
    <source>
        <dbReference type="PROSITE-ProRule" id="PRU00023"/>
    </source>
</evidence>
<keyword evidence="3" id="KW-0812">Transmembrane</keyword>
<feature type="repeat" description="ANK" evidence="1">
    <location>
        <begin position="797"/>
        <end position="829"/>
    </location>
</feature>
<dbReference type="PANTHER" id="PTHR24133">
    <property type="entry name" value="ANKYRIN DOMAIN-CONTAINING"/>
    <property type="match status" value="1"/>
</dbReference>
<dbReference type="Gene3D" id="1.25.40.20">
    <property type="entry name" value="Ankyrin repeat-containing domain"/>
    <property type="match status" value="3"/>
</dbReference>
<dbReference type="PANTHER" id="PTHR24133:SF40">
    <property type="entry name" value="ANKYRIN REPEAT DOMAIN 44"/>
    <property type="match status" value="1"/>
</dbReference>
<keyword evidence="6" id="KW-1185">Reference proteome</keyword>
<dbReference type="InterPro" id="IPR036770">
    <property type="entry name" value="Ankyrin_rpt-contain_sf"/>
</dbReference>
<dbReference type="Pfam" id="PF12796">
    <property type="entry name" value="Ank_2"/>
    <property type="match status" value="1"/>
</dbReference>
<dbReference type="Pfam" id="PF13676">
    <property type="entry name" value="TIR_2"/>
    <property type="match status" value="1"/>
</dbReference>
<dbReference type="Gene3D" id="3.40.50.10140">
    <property type="entry name" value="Toll/interleukin-1 receptor homology (TIR) domain"/>
    <property type="match status" value="1"/>
</dbReference>
<dbReference type="GO" id="GO:0007165">
    <property type="term" value="P:signal transduction"/>
    <property type="evidence" value="ECO:0007669"/>
    <property type="project" value="InterPro"/>
</dbReference>
<dbReference type="InterPro" id="IPR002110">
    <property type="entry name" value="Ankyrin_rpt"/>
</dbReference>
<dbReference type="PROSITE" id="PS50104">
    <property type="entry name" value="TIR"/>
    <property type="match status" value="1"/>
</dbReference>
<protein>
    <submittedName>
        <fullName evidence="5">Ankyrin</fullName>
    </submittedName>
</protein>
<dbReference type="Pfam" id="PF00023">
    <property type="entry name" value="Ank"/>
    <property type="match status" value="2"/>
</dbReference>
<feature type="region of interest" description="Disordered" evidence="2">
    <location>
        <begin position="57"/>
        <end position="90"/>
    </location>
</feature>
<feature type="transmembrane region" description="Helical" evidence="3">
    <location>
        <begin position="219"/>
        <end position="236"/>
    </location>
</feature>
<dbReference type="GeneID" id="36398720"/>
<dbReference type="SUPFAM" id="SSF48403">
    <property type="entry name" value="Ankyrin repeat"/>
    <property type="match status" value="1"/>
</dbReference>
<feature type="transmembrane region" description="Helical" evidence="3">
    <location>
        <begin position="271"/>
        <end position="290"/>
    </location>
</feature>
<dbReference type="OrthoDB" id="194358at2759"/>
<feature type="repeat" description="ANK" evidence="1">
    <location>
        <begin position="764"/>
        <end position="796"/>
    </location>
</feature>
<feature type="compositionally biased region" description="Basic and acidic residues" evidence="2">
    <location>
        <begin position="71"/>
        <end position="80"/>
    </location>
</feature>
<dbReference type="PROSITE" id="PS50088">
    <property type="entry name" value="ANK_REPEAT"/>
    <property type="match status" value="4"/>
</dbReference>
<dbReference type="SUPFAM" id="SSF52200">
    <property type="entry name" value="Toll/Interleukin receptor TIR domain"/>
    <property type="match status" value="1"/>
</dbReference>
<sequence>MSSKFTIATHFTDINEALHFLMPLEVNTTEATTLVASHDQMIKNEGAQQVLGISSSFHAFNSPHGRRQRTRSSESEEESRLSPPSLSNGLPSIDVAEFQLRRLQNVSVNSAEHTNGAHHSDTTTEYSSRHRRAAVSVLSAHSSCSSKTVGRINYNIDNSEINGRPESDDTALPCRYYVDGNGQMRIKKFWWCYTRIRRILWFVFPCLKRDSNTFLSAKMLANTMLIVAVYFIRGLLNHAVIPSILTHRDERAQDEAETQCYKHSLKFLDMYAYSLLASIVLCLPALNFNACRLYQPVSRSSVEDTTTLSPRSSMDSPSSAVVDVHMEQQRFEKTYLFTLCELVVIVDIPYLVVTLVIIFKPSRSGSIIEMLDACNRQLTTGFFVLLVMVELVAVYAYILRWRQILLFHRLHQHFFFQRGYVSGHSRFDYVEKSFATPLYAWLPAPLWACWQRCKQDSTRENQDNIAQGSTKQRIHAIKVALYSAAKRGDVEKVRTLLESAVRLSGSDFASEWYEPRVLNFCSIFLLACGQRNPLHVAIAFDQIEVVRELLANGHFDVQQLDKLELLRLDCGWLYRVMFRVLFFILRRSSASIVANASLGAGVGNGGAAPGLTSASHPFGPVGLFQATLLTPLHVAVTLGHVDLTLLLLRYGAKPNASAVSTHPRFATPPLYWAVNKECTRLLLDAGGNPLALPGDANGLLLTAFEVARIAGNAAVARQMEKYGGDVALTPLHDACAGGRCEEVAFLLEHGADPDTLGEQVCGCFQRTPLHWAAMRGHASIIKLLIRYGANVNARDVFGRTPLAWACVLNRTRAVEMLLSNNADVNVRDAQGDPLLCICAAGACASMKRGAKTVAGKRENIGEDRLQEDDCDGGDNYSDVGVTLSGSKALSRGFDPRIFQLLLDHGVRLHDSRTVNGDSALHVALRRQNRTAAVLFVRAGLSLTAMNFLGQRAIDCAQSPDLRFAVKKEAGHRDVMISYSHAHASLACQIRDALECHRVTTWIDTMGPTGITGGAVWRQEIARGIQSSALVLAVLTKDYPQSQWCMKELAFAKMQNIPVVAIQCEDMEISEELQVYLWTRQVIDFRPAVKQLYAIKYNENQSYPPSDEQIGESAKKKECVTMRNSSHTVEDSESHGVYSDEINSINEADGIRLEPDSNDNVFSHCLRMLLDGIQDQIEEHRARLARRQAQQQQVQLPRHEMDDRAGENASHCESFCDDSECSRVEDKRLCETSSVCGNLGECEDAETINFPEDILTVPLSRPFRRIESLVALTTADSFVFIAHGDYHRSFCLRLRKSLLKQGVRCVVDQSALSVRYAHQSQEYAATDLTSEDIGSDVNERDQRLSVQTRQLAAKDAIIACSAVLVILSRLTVNCDLLADQLAFAEDRGKLLVPILLSMDKVDLAKRYTFSRSMVHHFNISLGYEQSVEQLTKHLKIQQSNKARQQRHQRREHSDQNLFSRMTVLSPVSASSPAQRSSSLDSYTEVMELPSPYEDNMLSTDASLLLPPLPVTTIMTSFQGERTPKGSSGGHGLSDSDIARRDKSRSGSSNVSTRSRESSLRLTGSSQHRHSTRSISEDIV</sequence>
<keyword evidence="3" id="KW-0472">Membrane</keyword>
<dbReference type="InterPro" id="IPR035897">
    <property type="entry name" value="Toll_tir_struct_dom_sf"/>
</dbReference>
<feature type="transmembrane region" description="Helical" evidence="3">
    <location>
        <begin position="335"/>
        <end position="359"/>
    </location>
</feature>
<dbReference type="EMBL" id="CCYD01002371">
    <property type="protein sequence ID" value="CEG46999.1"/>
    <property type="molecule type" value="Genomic_DNA"/>
</dbReference>
<reference evidence="6" key="1">
    <citation type="submission" date="2014-09" db="EMBL/GenBank/DDBJ databases">
        <authorList>
            <person name="Sharma Rahul"/>
            <person name="Thines Marco"/>
        </authorList>
    </citation>
    <scope>NUCLEOTIDE SEQUENCE [LARGE SCALE GENOMIC DNA]</scope>
</reference>
<feature type="region of interest" description="Disordered" evidence="2">
    <location>
        <begin position="1436"/>
        <end position="1457"/>
    </location>
</feature>
<dbReference type="InterPro" id="IPR000157">
    <property type="entry name" value="TIR_dom"/>
</dbReference>
<dbReference type="SMART" id="SM00248">
    <property type="entry name" value="ANK"/>
    <property type="match status" value="8"/>
</dbReference>